<dbReference type="OrthoDB" id="2506931at2759"/>
<proteinExistence type="predicted"/>
<feature type="compositionally biased region" description="Low complexity" evidence="1">
    <location>
        <begin position="12"/>
        <end position="21"/>
    </location>
</feature>
<keyword evidence="3" id="KW-1185">Reference proteome</keyword>
<evidence type="ECO:0000256" key="1">
    <source>
        <dbReference type="SAM" id="MobiDB-lite"/>
    </source>
</evidence>
<gene>
    <name evidence="2" type="ORF">PGT21_012802</name>
</gene>
<comment type="caution">
    <text evidence="2">The sequence shown here is derived from an EMBL/GenBank/DDBJ whole genome shotgun (WGS) entry which is preliminary data.</text>
</comment>
<evidence type="ECO:0000313" key="3">
    <source>
        <dbReference type="Proteomes" id="UP000324748"/>
    </source>
</evidence>
<name>A0A5B0LLD9_PUCGR</name>
<organism evidence="2 3">
    <name type="scientific">Puccinia graminis f. sp. tritici</name>
    <dbReference type="NCBI Taxonomy" id="56615"/>
    <lineage>
        <taxon>Eukaryota</taxon>
        <taxon>Fungi</taxon>
        <taxon>Dikarya</taxon>
        <taxon>Basidiomycota</taxon>
        <taxon>Pucciniomycotina</taxon>
        <taxon>Pucciniomycetes</taxon>
        <taxon>Pucciniales</taxon>
        <taxon>Pucciniaceae</taxon>
        <taxon>Puccinia</taxon>
    </lineage>
</organism>
<evidence type="ECO:0000313" key="2">
    <source>
        <dbReference type="EMBL" id="KAA1064730.1"/>
    </source>
</evidence>
<feature type="region of interest" description="Disordered" evidence="1">
    <location>
        <begin position="1"/>
        <end position="29"/>
    </location>
</feature>
<dbReference type="AlphaFoldDB" id="A0A5B0LLD9"/>
<dbReference type="EMBL" id="VSWC01000197">
    <property type="protein sequence ID" value="KAA1064730.1"/>
    <property type="molecule type" value="Genomic_DNA"/>
</dbReference>
<dbReference type="Proteomes" id="UP000324748">
    <property type="component" value="Unassembled WGS sequence"/>
</dbReference>
<accession>A0A5B0LLD9</accession>
<sequence>MGLTPRPKPRVPALFPDLAAPLPQPVKGDRSFRAQQHSIRLWFEQVAARQHREEDKATALLVSMAFAGGPIQQMRTYLTRGDLPGDPMADSAWAYMFSGQND</sequence>
<reference evidence="2 3" key="1">
    <citation type="submission" date="2019-05" db="EMBL/GenBank/DDBJ databases">
        <title>Emergence of the Ug99 lineage of the wheat stem rust pathogen through somatic hybridization.</title>
        <authorList>
            <person name="Li F."/>
            <person name="Upadhyaya N.M."/>
            <person name="Sperschneider J."/>
            <person name="Matny O."/>
            <person name="Nguyen-Phuc H."/>
            <person name="Mago R."/>
            <person name="Raley C."/>
            <person name="Miller M.E."/>
            <person name="Silverstein K.A.T."/>
            <person name="Henningsen E."/>
            <person name="Hirsch C.D."/>
            <person name="Visser B."/>
            <person name="Pretorius Z.A."/>
            <person name="Steffenson B.J."/>
            <person name="Schwessinger B."/>
            <person name="Dodds P.N."/>
            <person name="Figueroa M."/>
        </authorList>
    </citation>
    <scope>NUCLEOTIDE SEQUENCE [LARGE SCALE GENOMIC DNA]</scope>
    <source>
        <strain evidence="2">21-0</strain>
    </source>
</reference>
<protein>
    <submittedName>
        <fullName evidence="2">Uncharacterized protein</fullName>
    </submittedName>
</protein>